<dbReference type="OrthoDB" id="5292144at2"/>
<dbReference type="AlphaFoldDB" id="A0A368LJP2"/>
<dbReference type="GO" id="GO:0042597">
    <property type="term" value="C:periplasmic space"/>
    <property type="evidence" value="ECO:0007669"/>
    <property type="project" value="UniProtKB-SubCell"/>
</dbReference>
<reference evidence="6 7" key="1">
    <citation type="journal article" date="2017" name="Elife">
        <title>Extensive horizontal gene transfer in cheese-associated bacteria.</title>
        <authorList>
            <person name="Bonham K.S."/>
            <person name="Wolfe B.E."/>
            <person name="Dutton R.J."/>
        </authorList>
    </citation>
    <scope>NUCLEOTIDE SEQUENCE [LARGE SCALE GENOMIC DNA]</scope>
    <source>
        <strain evidence="6 7">JB196</strain>
    </source>
</reference>
<evidence type="ECO:0000256" key="3">
    <source>
        <dbReference type="ARBA" id="ARBA00022729"/>
    </source>
</evidence>
<evidence type="ECO:0000256" key="4">
    <source>
        <dbReference type="SAM" id="SignalP"/>
    </source>
</evidence>
<dbReference type="PANTHER" id="PTHR30024">
    <property type="entry name" value="ALIPHATIC SULFONATES-BINDING PROTEIN-RELATED"/>
    <property type="match status" value="1"/>
</dbReference>
<dbReference type="Pfam" id="PF09084">
    <property type="entry name" value="NMT1"/>
    <property type="match status" value="1"/>
</dbReference>
<dbReference type="SUPFAM" id="SSF53850">
    <property type="entry name" value="Periplasmic binding protein-like II"/>
    <property type="match status" value="1"/>
</dbReference>
<dbReference type="GeneID" id="303190386"/>
<name>A0A368LJP2_9VIBR</name>
<evidence type="ECO:0000259" key="5">
    <source>
        <dbReference type="Pfam" id="PF09084"/>
    </source>
</evidence>
<sequence length="358" mass="38693">MFNLQKKPLLALIGSLAALSTMYTTNAFAQDTAAVKNTEITVGALHFTSHAATFVALERGYFKQQSLDVKLKFFQAAQPMAVAVASKDVDYAVTAMSGGLISLADKGAIKIIGGSLSEDPKVSGQKIVVSNKAFESGVTDPSKLDGKTWAISQKGSSFHYVGAQIEAQDHITMHFKPLQKVGAIIGAMKSGQVDAWSIVPHIAKPLADAGAVHIIGNVSDYLPNYQVTTIFTSTHNATQERDQTQAFLTAIAKGAADYNAAMIDHTVGQKGEEDMVKLIHKYIYTDQPLEKAAPSIINGSMRLNADNVLNMASLQNQLDWFQKGKMVNTSIKLTDIVDTHYVKTIDEKSMDAKKEPTK</sequence>
<evidence type="ECO:0000313" key="6">
    <source>
        <dbReference type="EMBL" id="RCS70856.1"/>
    </source>
</evidence>
<comment type="subcellular location">
    <subcellularLocation>
        <location evidence="1">Periplasm</location>
    </subcellularLocation>
</comment>
<dbReference type="Gene3D" id="3.40.190.10">
    <property type="entry name" value="Periplasmic binding protein-like II"/>
    <property type="match status" value="2"/>
</dbReference>
<protein>
    <submittedName>
        <fullName evidence="6">ABC transporter substrate-binding protein</fullName>
    </submittedName>
</protein>
<dbReference type="EMBL" id="QPGL01000002">
    <property type="protein sequence ID" value="RCS70856.1"/>
    <property type="molecule type" value="Genomic_DNA"/>
</dbReference>
<evidence type="ECO:0000256" key="2">
    <source>
        <dbReference type="ARBA" id="ARBA00010742"/>
    </source>
</evidence>
<keyword evidence="3 4" id="KW-0732">Signal</keyword>
<comment type="caution">
    <text evidence="6">The sequence shown here is derived from an EMBL/GenBank/DDBJ whole genome shotgun (WGS) entry which is preliminary data.</text>
</comment>
<gene>
    <name evidence="6" type="ORF">CIK83_15785</name>
</gene>
<accession>A0A368LJP2</accession>
<comment type="similarity">
    <text evidence="2">Belongs to the bacterial solute-binding protein SsuA/TauA family.</text>
</comment>
<dbReference type="InterPro" id="IPR015168">
    <property type="entry name" value="SsuA/THI5"/>
</dbReference>
<evidence type="ECO:0000256" key="1">
    <source>
        <dbReference type="ARBA" id="ARBA00004418"/>
    </source>
</evidence>
<proteinExistence type="inferred from homology"/>
<keyword evidence="7" id="KW-1185">Reference proteome</keyword>
<feature type="signal peptide" evidence="4">
    <location>
        <begin position="1"/>
        <end position="29"/>
    </location>
</feature>
<feature type="chain" id="PRO_5016876209" evidence="4">
    <location>
        <begin position="30"/>
        <end position="358"/>
    </location>
</feature>
<dbReference type="PANTHER" id="PTHR30024:SF47">
    <property type="entry name" value="TAURINE-BINDING PERIPLASMIC PROTEIN"/>
    <property type="match status" value="1"/>
</dbReference>
<dbReference type="GO" id="GO:0042918">
    <property type="term" value="P:alkanesulfonate transmembrane transport"/>
    <property type="evidence" value="ECO:0007669"/>
    <property type="project" value="TreeGrafter"/>
</dbReference>
<dbReference type="Proteomes" id="UP000252479">
    <property type="component" value="Unassembled WGS sequence"/>
</dbReference>
<organism evidence="6 7">
    <name type="scientific">Vibrio casei</name>
    <dbReference type="NCBI Taxonomy" id="673372"/>
    <lineage>
        <taxon>Bacteria</taxon>
        <taxon>Pseudomonadati</taxon>
        <taxon>Pseudomonadota</taxon>
        <taxon>Gammaproteobacteria</taxon>
        <taxon>Vibrionales</taxon>
        <taxon>Vibrionaceae</taxon>
        <taxon>Vibrio</taxon>
    </lineage>
</organism>
<dbReference type="RefSeq" id="WP_086963054.1">
    <property type="nucleotide sequence ID" value="NZ_AP018681.1"/>
</dbReference>
<feature type="domain" description="SsuA/THI5-like" evidence="5">
    <location>
        <begin position="48"/>
        <end position="257"/>
    </location>
</feature>
<evidence type="ECO:0000313" key="7">
    <source>
        <dbReference type="Proteomes" id="UP000252479"/>
    </source>
</evidence>